<comment type="caution">
    <text evidence="10">The sequence shown here is derived from an EMBL/GenBank/DDBJ whole genome shotgun (WGS) entry which is preliminary data.</text>
</comment>
<evidence type="ECO:0000313" key="11">
    <source>
        <dbReference type="Proteomes" id="UP000646827"/>
    </source>
</evidence>
<gene>
    <name evidence="10" type="ORF">INT45_004356</name>
</gene>
<feature type="domain" description="Nuclear condensin complex subunit 3 C-terminal" evidence="9">
    <location>
        <begin position="558"/>
        <end position="835"/>
    </location>
</feature>
<evidence type="ECO:0000256" key="4">
    <source>
        <dbReference type="ARBA" id="ARBA00022618"/>
    </source>
</evidence>
<dbReference type="AlphaFoldDB" id="A0A8H7VIW7"/>
<keyword evidence="6" id="KW-0226">DNA condensation</keyword>
<dbReference type="InterPro" id="IPR025977">
    <property type="entry name" value="Cnd3_C"/>
</dbReference>
<dbReference type="EMBL" id="JAEPRB010000041">
    <property type="protein sequence ID" value="KAG2224511.1"/>
    <property type="molecule type" value="Genomic_DNA"/>
</dbReference>
<dbReference type="OrthoDB" id="27187at2759"/>
<organism evidence="10 11">
    <name type="scientific">Circinella minor</name>
    <dbReference type="NCBI Taxonomy" id="1195481"/>
    <lineage>
        <taxon>Eukaryota</taxon>
        <taxon>Fungi</taxon>
        <taxon>Fungi incertae sedis</taxon>
        <taxon>Mucoromycota</taxon>
        <taxon>Mucoromycotina</taxon>
        <taxon>Mucoromycetes</taxon>
        <taxon>Mucorales</taxon>
        <taxon>Lichtheimiaceae</taxon>
        <taxon>Circinella</taxon>
    </lineage>
</organism>
<accession>A0A8H7VIW7</accession>
<keyword evidence="4" id="KW-0132">Cell division</keyword>
<name>A0A8H7VIW7_9FUNG</name>
<evidence type="ECO:0000256" key="3">
    <source>
        <dbReference type="ARBA" id="ARBA00022454"/>
    </source>
</evidence>
<evidence type="ECO:0000313" key="10">
    <source>
        <dbReference type="EMBL" id="KAG2224511.1"/>
    </source>
</evidence>
<feature type="region of interest" description="Disordered" evidence="8">
    <location>
        <begin position="108"/>
        <end position="137"/>
    </location>
</feature>
<feature type="compositionally biased region" description="Basic and acidic residues" evidence="8">
    <location>
        <begin position="961"/>
        <end position="978"/>
    </location>
</feature>
<keyword evidence="7" id="KW-0131">Cell cycle</keyword>
<proteinExistence type="inferred from homology"/>
<dbReference type="InterPro" id="IPR016024">
    <property type="entry name" value="ARM-type_fold"/>
</dbReference>
<evidence type="ECO:0000256" key="7">
    <source>
        <dbReference type="ARBA" id="ARBA00023306"/>
    </source>
</evidence>
<dbReference type="InterPro" id="IPR011989">
    <property type="entry name" value="ARM-like"/>
</dbReference>
<protein>
    <recommendedName>
        <fullName evidence="9">Nuclear condensin complex subunit 3 C-terminal domain-containing protein</fullName>
    </recommendedName>
</protein>
<feature type="compositionally biased region" description="Acidic residues" evidence="8">
    <location>
        <begin position="114"/>
        <end position="137"/>
    </location>
</feature>
<dbReference type="PANTHER" id="PTHR14418:SF5">
    <property type="entry name" value="CONDENSIN COMPLEX SUBUNIT 3"/>
    <property type="match status" value="1"/>
</dbReference>
<dbReference type="GO" id="GO:0000793">
    <property type="term" value="C:condensed chromosome"/>
    <property type="evidence" value="ECO:0007669"/>
    <property type="project" value="TreeGrafter"/>
</dbReference>
<dbReference type="PANTHER" id="PTHR14418">
    <property type="entry name" value="CONDENSIN COMPLEX SUBUNIT 3-RELATED"/>
    <property type="match status" value="1"/>
</dbReference>
<keyword evidence="3" id="KW-0158">Chromosome</keyword>
<feature type="region of interest" description="Disordered" evidence="8">
    <location>
        <begin position="882"/>
        <end position="978"/>
    </location>
</feature>
<keyword evidence="5" id="KW-0498">Mitosis</keyword>
<dbReference type="GO" id="GO:0007076">
    <property type="term" value="P:mitotic chromosome condensation"/>
    <property type="evidence" value="ECO:0007669"/>
    <property type="project" value="InterPro"/>
</dbReference>
<dbReference type="GO" id="GO:0000796">
    <property type="term" value="C:condensin complex"/>
    <property type="evidence" value="ECO:0007669"/>
    <property type="project" value="InterPro"/>
</dbReference>
<comment type="similarity">
    <text evidence="2">Belongs to the CND3 (condensin subunit 3) family.</text>
</comment>
<evidence type="ECO:0000256" key="8">
    <source>
        <dbReference type="SAM" id="MobiDB-lite"/>
    </source>
</evidence>
<feature type="compositionally biased region" description="Basic and acidic residues" evidence="8">
    <location>
        <begin position="936"/>
        <end position="948"/>
    </location>
</feature>
<evidence type="ECO:0000256" key="1">
    <source>
        <dbReference type="ARBA" id="ARBA00004286"/>
    </source>
</evidence>
<dbReference type="Proteomes" id="UP000646827">
    <property type="component" value="Unassembled WGS sequence"/>
</dbReference>
<evidence type="ECO:0000256" key="2">
    <source>
        <dbReference type="ARBA" id="ARBA00006533"/>
    </source>
</evidence>
<reference evidence="10 11" key="1">
    <citation type="submission" date="2020-12" db="EMBL/GenBank/DDBJ databases">
        <title>Metabolic potential, ecology and presence of endohyphal bacteria is reflected in genomic diversity of Mucoromycotina.</title>
        <authorList>
            <person name="Muszewska A."/>
            <person name="Okrasinska A."/>
            <person name="Steczkiewicz K."/>
            <person name="Drgas O."/>
            <person name="Orlowska M."/>
            <person name="Perlinska-Lenart U."/>
            <person name="Aleksandrzak-Piekarczyk T."/>
            <person name="Szatraj K."/>
            <person name="Zielenkiewicz U."/>
            <person name="Pilsyk S."/>
            <person name="Malc E."/>
            <person name="Mieczkowski P."/>
            <person name="Kruszewska J.S."/>
            <person name="Biernat P."/>
            <person name="Pawlowska J."/>
        </authorList>
    </citation>
    <scope>NUCLEOTIDE SEQUENCE [LARGE SCALE GENOMIC DNA]</scope>
    <source>
        <strain evidence="10 11">CBS 142.35</strain>
    </source>
</reference>
<evidence type="ECO:0000256" key="6">
    <source>
        <dbReference type="ARBA" id="ARBA00023067"/>
    </source>
</evidence>
<comment type="subcellular location">
    <subcellularLocation>
        <location evidence="1">Chromosome</location>
    </subcellularLocation>
</comment>
<dbReference type="GO" id="GO:0051301">
    <property type="term" value="P:cell division"/>
    <property type="evidence" value="ECO:0007669"/>
    <property type="project" value="UniProtKB-KW"/>
</dbReference>
<dbReference type="Pfam" id="PF12719">
    <property type="entry name" value="Cnd3"/>
    <property type="match status" value="1"/>
</dbReference>
<keyword evidence="11" id="KW-1185">Reference proteome</keyword>
<dbReference type="Gene3D" id="1.25.10.10">
    <property type="entry name" value="Leucine-rich Repeat Variant"/>
    <property type="match status" value="2"/>
</dbReference>
<dbReference type="SUPFAM" id="SSF48371">
    <property type="entry name" value="ARM repeat"/>
    <property type="match status" value="1"/>
</dbReference>
<dbReference type="InterPro" id="IPR027165">
    <property type="entry name" value="CND3"/>
</dbReference>
<sequence length="978" mass="111663">MSAAQSRKEAAIASLSTSVPQIFNEAQKPNANHRKHAIAMRKIQEQCALNSPIVSGEPHDIDHEGEVAFNQAVIKNINRILQIRKGEPHADRITRFISTFLQYTQQIDTKSVNGDEDDDEEEDEEGGEKMDEDEDDETISSRFIEYMLRHLLRGLPAKTKSVRLRCCQIIANSINSLGEIDEELYQELRTALFKRIRDKEASIRIQAATALARLQSADDEVDQSDGKTITKKLLWLLQHDPSAEVRRVVLFNLDITDETIPFIIERGRDIDAINRRVVFLKPMVELADFRDLTTEQRHQLLKWGLKDRDPLVRRAASKMIANEWIRHADNNLLEVSKTLKYFLERMDVISDGVVAEDMLHAFLDTRPDIVKSIKLDEPFWDNLSTESALMAKVLIKFLKKNKDDEKLDEVLPTATRLAFIIQNYNNIWQQAPKETEADYEFIMSQLLDIAKYLDYADEVGRRKMFVLLRDILMAPDMPDDHMVSSVDLFKIISLDERDFVRTIIEIITDIEELSTFDEDMAMEGPSKKFKINEITSIKTEAGEVDQTLLQKMLLQLKRLSICRYMLERTEESLQDNSSLYGVLNELIVPSVQSKEAVIREEGLHCLGLCCTLDKTLGHHNILLFAHCINNGHEQLQQKALMILFDLMMTYGVSTVETKLGGVDELRKILEQCVDHDSPEVQSTAVEGLSKLMLTRMFKDEYTLKMMTLLYFFPTSFDNEKIQQCLSYFFPAYAYSAAENQNLLAKVAVPVLLNLCDTYSDLEQDEKMAPPARISDMLADWTDPRKIEVSRIATNGDEEVDKGIQADVAYDLLKAIHNQTSAVRKTLVHMLLKVHIAEADYERLDKLKRMTDLITEQKPIKEAAVRNSFNRFVKSLDKYHAAVEKPVAEEEEEEETSTIGNENNNDNDNREQDDDDIASERGSIATGAMVTDDDQSIAEREESIAAKESIEDDDQPVAGKEAIVDDERSMTEKESDSEV</sequence>
<evidence type="ECO:0000259" key="9">
    <source>
        <dbReference type="Pfam" id="PF12719"/>
    </source>
</evidence>
<evidence type="ECO:0000256" key="5">
    <source>
        <dbReference type="ARBA" id="ARBA00022776"/>
    </source>
</evidence>